<evidence type="ECO:0000256" key="6">
    <source>
        <dbReference type="ARBA" id="ARBA00023239"/>
    </source>
</evidence>
<keyword evidence="5 8" id="KW-0862">Zinc</keyword>
<comment type="catalytic activity">
    <reaction evidence="7 8">
        <text>7,8-dihydroneopterin 3'-triphosphate + H2O = 6-carboxy-5,6,7,8-tetrahydropterin + triphosphate + acetaldehyde + 2 H(+)</text>
        <dbReference type="Rhea" id="RHEA:27966"/>
        <dbReference type="ChEBI" id="CHEBI:15343"/>
        <dbReference type="ChEBI" id="CHEBI:15377"/>
        <dbReference type="ChEBI" id="CHEBI:15378"/>
        <dbReference type="ChEBI" id="CHEBI:18036"/>
        <dbReference type="ChEBI" id="CHEBI:58462"/>
        <dbReference type="ChEBI" id="CHEBI:61032"/>
        <dbReference type="EC" id="4.1.2.50"/>
    </reaction>
</comment>
<dbReference type="AlphaFoldDB" id="A0A5D0MHZ9"/>
<dbReference type="GO" id="GO:0046872">
    <property type="term" value="F:metal ion binding"/>
    <property type="evidence" value="ECO:0007669"/>
    <property type="project" value="UniProtKB-KW"/>
</dbReference>
<proteinExistence type="inferred from homology"/>
<dbReference type="PIRSF" id="PIRSF006113">
    <property type="entry name" value="PTP_synth"/>
    <property type="match status" value="1"/>
</dbReference>
<evidence type="ECO:0000256" key="2">
    <source>
        <dbReference type="ARBA" id="ARBA00008900"/>
    </source>
</evidence>
<dbReference type="GO" id="GO:0070497">
    <property type="term" value="F:6-carboxytetrahydropterin synthase activity"/>
    <property type="evidence" value="ECO:0007669"/>
    <property type="project" value="UniProtKB-EC"/>
</dbReference>
<dbReference type="InterPro" id="IPR007115">
    <property type="entry name" value="6-PTP_synth/QueD"/>
</dbReference>
<sequence length="121" mass="14146">MQELIITKIFSFGAAHNLDSYHGKCENLHGHNYRLEVSVKGVPDNEGMVIDYKVLKEIINKTVIEKLDHKYLNEVLDFSPTSENLLIWMKEKLENKLNSENYKLYKLVLWETESNKASIYV</sequence>
<keyword evidence="12" id="KW-1185">Reference proteome</keyword>
<dbReference type="PANTHER" id="PTHR12589:SF7">
    <property type="entry name" value="6-PYRUVOYL TETRAHYDROBIOPTERIN SYNTHASE"/>
    <property type="match status" value="1"/>
</dbReference>
<comment type="similarity">
    <text evidence="2 8">Belongs to the PTPS family. QueD subfamily.</text>
</comment>
<feature type="binding site" evidence="10">
    <location>
        <position position="29"/>
    </location>
    <ligand>
        <name>Zn(2+)</name>
        <dbReference type="ChEBI" id="CHEBI:29105"/>
    </ligand>
</feature>
<feature type="binding site" evidence="10">
    <location>
        <position position="16"/>
    </location>
    <ligand>
        <name>Zn(2+)</name>
        <dbReference type="ChEBI" id="CHEBI:29105"/>
    </ligand>
</feature>
<name>A0A5D0MHZ9_9BACT</name>
<organism evidence="11 12">
    <name type="scientific">Candidatus Mcinerneyibacterium aminivorans</name>
    <dbReference type="NCBI Taxonomy" id="2703815"/>
    <lineage>
        <taxon>Bacteria</taxon>
        <taxon>Candidatus Macinerneyibacteriota</taxon>
        <taxon>Candidatus Mcinerneyibacteria</taxon>
        <taxon>Candidatus Mcinerneyibacteriales</taxon>
        <taxon>Candidatus Mcinerneyibacteriaceae</taxon>
        <taxon>Candidatus Mcinerneyibacterium</taxon>
    </lineage>
</organism>
<dbReference type="InterPro" id="IPR038418">
    <property type="entry name" value="6-PTP_synth/QueD_sf"/>
</dbReference>
<comment type="pathway">
    <text evidence="1 8">Purine metabolism; 7-cyano-7-deazaguanine biosynthesis.</text>
</comment>
<evidence type="ECO:0000256" key="9">
    <source>
        <dbReference type="PIRSR" id="PIRSR006113-1"/>
    </source>
</evidence>
<dbReference type="Pfam" id="PF01242">
    <property type="entry name" value="PTPS"/>
    <property type="match status" value="1"/>
</dbReference>
<evidence type="ECO:0000256" key="1">
    <source>
        <dbReference type="ARBA" id="ARBA00005061"/>
    </source>
</evidence>
<dbReference type="EMBL" id="VSIX01000065">
    <property type="protein sequence ID" value="TYB30888.1"/>
    <property type="molecule type" value="Genomic_DNA"/>
</dbReference>
<feature type="active site" description="Charge relay system" evidence="9">
    <location>
        <position position="111"/>
    </location>
</feature>
<gene>
    <name evidence="11" type="primary">queD</name>
    <name evidence="11" type="ORF">FXF47_06800</name>
</gene>
<dbReference type="GO" id="GO:0008616">
    <property type="term" value="P:tRNA queuosine(34) biosynthetic process"/>
    <property type="evidence" value="ECO:0007669"/>
    <property type="project" value="UniProtKB-KW"/>
</dbReference>
<evidence type="ECO:0000256" key="8">
    <source>
        <dbReference type="PIRNR" id="PIRNR006113"/>
    </source>
</evidence>
<keyword evidence="4 8" id="KW-0479">Metal-binding</keyword>
<evidence type="ECO:0000313" key="12">
    <source>
        <dbReference type="Proteomes" id="UP000324143"/>
    </source>
</evidence>
<dbReference type="NCBIfam" id="TIGR03367">
    <property type="entry name" value="queuosine_QueD"/>
    <property type="match status" value="1"/>
</dbReference>
<evidence type="ECO:0000256" key="4">
    <source>
        <dbReference type="ARBA" id="ARBA00022723"/>
    </source>
</evidence>
<evidence type="ECO:0000256" key="3">
    <source>
        <dbReference type="ARBA" id="ARBA00018141"/>
    </source>
</evidence>
<protein>
    <recommendedName>
        <fullName evidence="3 8">6-carboxy-5,6,7,8-tetrahydropterin synthase</fullName>
        <ecNumber evidence="8">4.-.-.-</ecNumber>
    </recommendedName>
</protein>
<evidence type="ECO:0000256" key="5">
    <source>
        <dbReference type="ARBA" id="ARBA00022833"/>
    </source>
</evidence>
<accession>A0A5D0MHZ9</accession>
<feature type="active site" description="Charge relay system" evidence="9">
    <location>
        <position position="69"/>
    </location>
</feature>
<comment type="caution">
    <text evidence="11">The sequence shown here is derived from an EMBL/GenBank/DDBJ whole genome shotgun (WGS) entry which is preliminary data.</text>
</comment>
<reference evidence="11" key="1">
    <citation type="submission" date="2019-08" db="EMBL/GenBank/DDBJ databases">
        <title>Genomic characterization of a novel candidate phylum (ARYD3) from a high temperature, high salinity tertiary oil reservoir in north central Oklahoma, USA.</title>
        <authorList>
            <person name="Youssef N.H."/>
            <person name="Yadav A."/>
            <person name="Elshahed M.S."/>
        </authorList>
    </citation>
    <scope>NUCLEOTIDE SEQUENCE [LARGE SCALE GENOMIC DNA]</scope>
    <source>
        <strain evidence="11">ARYD3</strain>
    </source>
</reference>
<dbReference type="EC" id="4.-.-.-" evidence="8"/>
<evidence type="ECO:0000256" key="7">
    <source>
        <dbReference type="ARBA" id="ARBA00048807"/>
    </source>
</evidence>
<feature type="active site" description="Proton acceptor" evidence="9">
    <location>
        <position position="25"/>
    </location>
</feature>
<feature type="binding site" evidence="10">
    <location>
        <position position="31"/>
    </location>
    <ligand>
        <name>Zn(2+)</name>
        <dbReference type="ChEBI" id="CHEBI:29105"/>
    </ligand>
</feature>
<evidence type="ECO:0000313" key="11">
    <source>
        <dbReference type="EMBL" id="TYB30888.1"/>
    </source>
</evidence>
<keyword evidence="8" id="KW-0671">Queuosine biosynthesis</keyword>
<evidence type="ECO:0000256" key="10">
    <source>
        <dbReference type="PIRSR" id="PIRSR006113-2"/>
    </source>
</evidence>
<dbReference type="Gene3D" id="3.30.479.10">
    <property type="entry name" value="6-pyruvoyl tetrahydropterin synthase/QueD"/>
    <property type="match status" value="2"/>
</dbReference>
<dbReference type="UniPathway" id="UPA00391"/>
<comment type="cofactor">
    <cofactor evidence="8 10">
        <name>Zn(2+)</name>
        <dbReference type="ChEBI" id="CHEBI:29105"/>
    </cofactor>
    <text evidence="8 10">Binds 1 zinc ion per subunit.</text>
</comment>
<keyword evidence="6 8" id="KW-0456">Lyase</keyword>
<dbReference type="SUPFAM" id="SSF55620">
    <property type="entry name" value="Tetrahydrobiopterin biosynthesis enzymes-like"/>
    <property type="match status" value="1"/>
</dbReference>
<dbReference type="PANTHER" id="PTHR12589">
    <property type="entry name" value="PYRUVOYL TETRAHYDROBIOPTERIN SYNTHASE"/>
    <property type="match status" value="1"/>
</dbReference>
<dbReference type="Proteomes" id="UP000324143">
    <property type="component" value="Unassembled WGS sequence"/>
</dbReference>